<feature type="region of interest" description="Disordered" evidence="2">
    <location>
        <begin position="63"/>
        <end position="98"/>
    </location>
</feature>
<gene>
    <name evidence="5" type="primary">LOC121502098</name>
</gene>
<accession>A0ABM3C517</accession>
<evidence type="ECO:0000259" key="3">
    <source>
        <dbReference type="PROSITE" id="PS50158"/>
    </source>
</evidence>
<dbReference type="RefSeq" id="XP_041630824.1">
    <property type="nucleotide sequence ID" value="XM_041774890.1"/>
</dbReference>
<keyword evidence="1" id="KW-0479">Metal-binding</keyword>
<evidence type="ECO:0000256" key="2">
    <source>
        <dbReference type="SAM" id="MobiDB-lite"/>
    </source>
</evidence>
<dbReference type="PROSITE" id="PS50158">
    <property type="entry name" value="ZF_CCHC"/>
    <property type="match status" value="1"/>
</dbReference>
<keyword evidence="1" id="KW-0863">Zinc-finger</keyword>
<dbReference type="InterPro" id="IPR036875">
    <property type="entry name" value="Znf_CCHC_sf"/>
</dbReference>
<dbReference type="Proteomes" id="UP001652661">
    <property type="component" value="Chromosome 3R"/>
</dbReference>
<dbReference type="SMART" id="SM00343">
    <property type="entry name" value="ZnF_C2HC"/>
    <property type="match status" value="2"/>
</dbReference>
<organism evidence="4 5">
    <name type="scientific">Drosophila kikkawai</name>
    <name type="common">Fruit fly</name>
    <dbReference type="NCBI Taxonomy" id="30033"/>
    <lineage>
        <taxon>Eukaryota</taxon>
        <taxon>Metazoa</taxon>
        <taxon>Ecdysozoa</taxon>
        <taxon>Arthropoda</taxon>
        <taxon>Hexapoda</taxon>
        <taxon>Insecta</taxon>
        <taxon>Pterygota</taxon>
        <taxon>Neoptera</taxon>
        <taxon>Endopterygota</taxon>
        <taxon>Diptera</taxon>
        <taxon>Brachycera</taxon>
        <taxon>Muscomorpha</taxon>
        <taxon>Ephydroidea</taxon>
        <taxon>Drosophilidae</taxon>
        <taxon>Drosophila</taxon>
        <taxon>Sophophora</taxon>
    </lineage>
</organism>
<dbReference type="Gene3D" id="4.10.60.10">
    <property type="entry name" value="Zinc finger, CCHC-type"/>
    <property type="match status" value="1"/>
</dbReference>
<feature type="domain" description="CCHC-type" evidence="3">
    <location>
        <begin position="43"/>
        <end position="58"/>
    </location>
</feature>
<dbReference type="InterPro" id="IPR001878">
    <property type="entry name" value="Znf_CCHC"/>
</dbReference>
<reference evidence="5" key="1">
    <citation type="submission" date="2025-08" db="UniProtKB">
        <authorList>
            <consortium name="RefSeq"/>
        </authorList>
    </citation>
    <scope>IDENTIFICATION</scope>
    <source>
        <strain evidence="5">14028-0561.14</strain>
        <tissue evidence="5">Whole fly</tissue>
    </source>
</reference>
<proteinExistence type="predicted"/>
<keyword evidence="4" id="KW-1185">Reference proteome</keyword>
<dbReference type="GeneID" id="121502098"/>
<evidence type="ECO:0000313" key="5">
    <source>
        <dbReference type="RefSeq" id="XP_041630824.1"/>
    </source>
</evidence>
<evidence type="ECO:0000313" key="4">
    <source>
        <dbReference type="Proteomes" id="UP001652661"/>
    </source>
</evidence>
<evidence type="ECO:0000256" key="1">
    <source>
        <dbReference type="PROSITE-ProRule" id="PRU00047"/>
    </source>
</evidence>
<protein>
    <recommendedName>
        <fullName evidence="3">CCHC-type domain-containing protein</fullName>
    </recommendedName>
</protein>
<dbReference type="SUPFAM" id="SSF57756">
    <property type="entry name" value="Retrovirus zinc finger-like domains"/>
    <property type="match status" value="1"/>
</dbReference>
<keyword evidence="1" id="KW-0862">Zinc</keyword>
<sequence length="133" mass="14155">MAKEVRRRGEVRIGWTRCSCFRCLERGHIAIRCKSPVDKSGCCIKCGEAGHKAVACKKELASSGEANFRPGSKSSQAGSGGTGIPKTSGAGPADADRSREVAADVAILSEPYRVSVRGEWDKDRSGKAALWLC</sequence>
<name>A0ABM3C517_DROKI</name>